<keyword evidence="2" id="KW-1185">Reference proteome</keyword>
<protein>
    <recommendedName>
        <fullName evidence="3">TPR repeat-containing protein</fullName>
    </recommendedName>
</protein>
<reference evidence="1 2" key="1">
    <citation type="submission" date="2017-06" db="EMBL/GenBank/DDBJ databases">
        <title>Genome sequencing of cyanobaciteial culture collection at National Institute for Environmental Studies (NIES).</title>
        <authorList>
            <person name="Hirose Y."/>
            <person name="Shimura Y."/>
            <person name="Fujisawa T."/>
            <person name="Nakamura Y."/>
            <person name="Kawachi M."/>
        </authorList>
    </citation>
    <scope>NUCLEOTIDE SEQUENCE [LARGE SCALE GENOMIC DNA]</scope>
    <source>
        <strain evidence="1 2">NIES-806</strain>
    </source>
</reference>
<evidence type="ECO:0008006" key="3">
    <source>
        <dbReference type="Google" id="ProtNLM"/>
    </source>
</evidence>
<dbReference type="Proteomes" id="UP000218702">
    <property type="component" value="Chromosome"/>
</dbReference>
<sequence>MREYAQARDFYQQALSIYIEFGDCYEQARTYHQLGIVAQQVITAREIQLEWVARVLAEPQKTEPDREDPELRHALARIPENGNRVLRVVYNENKEPWRIITVYFDRTQRNKL</sequence>
<organism evidence="1 2">
    <name type="scientific">Dolichospermum compactum NIES-806</name>
    <dbReference type="NCBI Taxonomy" id="1973481"/>
    <lineage>
        <taxon>Bacteria</taxon>
        <taxon>Bacillati</taxon>
        <taxon>Cyanobacteriota</taxon>
        <taxon>Cyanophyceae</taxon>
        <taxon>Nostocales</taxon>
        <taxon>Aphanizomenonaceae</taxon>
        <taxon>Dolichospermum</taxon>
        <taxon>Dolichospermum compactum</taxon>
    </lineage>
</organism>
<name>A0A1Z4V8T8_9CYAN</name>
<dbReference type="Pfam" id="PF14076">
    <property type="entry name" value="DUF4258"/>
    <property type="match status" value="1"/>
</dbReference>
<dbReference type="AlphaFoldDB" id="A0A1Z4V8T8"/>
<dbReference type="KEGG" id="dcm:NIES806_39600"/>
<dbReference type="InterPro" id="IPR025354">
    <property type="entry name" value="DUF4258"/>
</dbReference>
<dbReference type="EMBL" id="AP018316">
    <property type="protein sequence ID" value="BAZ87729.1"/>
    <property type="molecule type" value="Genomic_DNA"/>
</dbReference>
<accession>A0A1Z4V8T8</accession>
<dbReference type="Gene3D" id="1.25.40.10">
    <property type="entry name" value="Tetratricopeptide repeat domain"/>
    <property type="match status" value="1"/>
</dbReference>
<gene>
    <name evidence="1" type="ORF">NIES806_39600</name>
</gene>
<dbReference type="SUPFAM" id="SSF48452">
    <property type="entry name" value="TPR-like"/>
    <property type="match status" value="1"/>
</dbReference>
<proteinExistence type="predicted"/>
<dbReference type="InterPro" id="IPR011990">
    <property type="entry name" value="TPR-like_helical_dom_sf"/>
</dbReference>
<evidence type="ECO:0000313" key="2">
    <source>
        <dbReference type="Proteomes" id="UP000218702"/>
    </source>
</evidence>
<evidence type="ECO:0000313" key="1">
    <source>
        <dbReference type="EMBL" id="BAZ87729.1"/>
    </source>
</evidence>